<dbReference type="AlphaFoldDB" id="A0A0G0KGA1"/>
<organism evidence="1 2">
    <name type="scientific">Berkelbacteria bacterium GW2011_GWB1_38_5</name>
    <dbReference type="NCBI Taxonomy" id="1618336"/>
    <lineage>
        <taxon>Bacteria</taxon>
        <taxon>Candidatus Berkelbacteria</taxon>
    </lineage>
</organism>
<sequence>MQIPTQQDVNCSVAIMQQQERRRIVAEITENLGEHGLSLAELCERLRNAARKNHYNISVPLSKNHLHFQSNGNIFVIIGKTKHIVRSGQNINSQILQLICAGNNPEKVIVDICQRIKI</sequence>
<evidence type="ECO:0000313" key="1">
    <source>
        <dbReference type="EMBL" id="KKQ74545.1"/>
    </source>
</evidence>
<protein>
    <submittedName>
        <fullName evidence="1">Uncharacterized protein</fullName>
    </submittedName>
</protein>
<evidence type="ECO:0000313" key="2">
    <source>
        <dbReference type="Proteomes" id="UP000034498"/>
    </source>
</evidence>
<dbReference type="Proteomes" id="UP000034498">
    <property type="component" value="Unassembled WGS sequence"/>
</dbReference>
<accession>A0A0G0KGA1</accession>
<comment type="caution">
    <text evidence="1">The sequence shown here is derived from an EMBL/GenBank/DDBJ whole genome shotgun (WGS) entry which is preliminary data.</text>
</comment>
<name>A0A0G0KGA1_9BACT</name>
<dbReference type="EMBL" id="LBUX01000002">
    <property type="protein sequence ID" value="KKQ74545.1"/>
    <property type="molecule type" value="Genomic_DNA"/>
</dbReference>
<proteinExistence type="predicted"/>
<gene>
    <name evidence="1" type="ORF">US94_C0002G0005</name>
</gene>
<reference evidence="1 2" key="1">
    <citation type="journal article" date="2015" name="Nature">
        <title>rRNA introns, odd ribosomes, and small enigmatic genomes across a large radiation of phyla.</title>
        <authorList>
            <person name="Brown C.T."/>
            <person name="Hug L.A."/>
            <person name="Thomas B.C."/>
            <person name="Sharon I."/>
            <person name="Castelle C.J."/>
            <person name="Singh A."/>
            <person name="Wilkins M.J."/>
            <person name="Williams K.H."/>
            <person name="Banfield J.F."/>
        </authorList>
    </citation>
    <scope>NUCLEOTIDE SEQUENCE [LARGE SCALE GENOMIC DNA]</scope>
</reference>